<feature type="binding site" evidence="5 8">
    <location>
        <position position="124"/>
    </location>
    <ligand>
        <name>NAD(+)</name>
        <dbReference type="ChEBI" id="CHEBI:57540"/>
    </ligand>
</feature>
<feature type="binding site" evidence="5 9">
    <location>
        <position position="236"/>
    </location>
    <ligand>
        <name>substrate</name>
    </ligand>
</feature>
<keyword evidence="5 8" id="KW-0520">NAD</keyword>
<dbReference type="GO" id="GO:0008270">
    <property type="term" value="F:zinc ion binding"/>
    <property type="evidence" value="ECO:0007669"/>
    <property type="project" value="UniProtKB-UniRule"/>
</dbReference>
<feature type="binding site" evidence="5 9">
    <location>
        <position position="326"/>
    </location>
    <ligand>
        <name>substrate</name>
    </ligand>
</feature>
<dbReference type="NCBIfam" id="TIGR00069">
    <property type="entry name" value="hisD"/>
    <property type="match status" value="1"/>
</dbReference>
<dbReference type="Pfam" id="PF00815">
    <property type="entry name" value="Histidinol_dh"/>
    <property type="match status" value="1"/>
</dbReference>
<dbReference type="Proteomes" id="UP000093336">
    <property type="component" value="Unassembled WGS sequence"/>
</dbReference>
<feature type="binding site" evidence="5 9">
    <location>
        <position position="359"/>
    </location>
    <ligand>
        <name>substrate</name>
    </ligand>
</feature>
<dbReference type="PROSITE" id="PS00611">
    <property type="entry name" value="HISOL_DEHYDROGENASE"/>
    <property type="match status" value="1"/>
</dbReference>
<dbReference type="GO" id="GO:0051287">
    <property type="term" value="F:NAD binding"/>
    <property type="evidence" value="ECO:0007669"/>
    <property type="project" value="InterPro"/>
</dbReference>
<protein>
    <recommendedName>
        <fullName evidence="5">Histidinol dehydrogenase</fullName>
        <shortName evidence="5">HDH</shortName>
        <ecNumber evidence="5">1.1.1.23</ecNumber>
    </recommendedName>
</protein>
<feature type="binding site" evidence="5 10">
    <location>
        <position position="258"/>
    </location>
    <ligand>
        <name>Zn(2+)</name>
        <dbReference type="ChEBI" id="CHEBI:29105"/>
    </ligand>
</feature>
<keyword evidence="5" id="KW-0368">Histidine biosynthesis</keyword>
<evidence type="ECO:0000256" key="4">
    <source>
        <dbReference type="ARBA" id="ARBA00023002"/>
    </source>
</evidence>
<feature type="binding site" evidence="5 10">
    <location>
        <position position="418"/>
    </location>
    <ligand>
        <name>Zn(2+)</name>
        <dbReference type="ChEBI" id="CHEBI:29105"/>
    </ligand>
</feature>
<evidence type="ECO:0000256" key="7">
    <source>
        <dbReference type="PIRSR" id="PIRSR000099-1"/>
    </source>
</evidence>
<dbReference type="InterPro" id="IPR016161">
    <property type="entry name" value="Ald_DH/histidinol_DH"/>
</dbReference>
<dbReference type="InterPro" id="IPR022695">
    <property type="entry name" value="Histidinol_DH_monofunct"/>
</dbReference>
<name>A0A0W0UGD6_9GAMM</name>
<sequence>MLTSYFWKNSASDERKRLLARPPQSKHFQKQVETIISCVKSRGDEALYALTREFDGIDLTSLQVSPSLVNRAQISASAMDALTTAINTITSYHQSLLPQSCTLTTIEGVTIERVYRPINKVGLYVPGGNNTPLVSSLLMQAIPARVAGCPIKVLCTPPNSAGQLDPHLLVAAKLCSIEAIYQVGGAQAIAAMAYGTESIPKVDKLFGPGNSFVTEAKSQVATDPLGAAIDMPAGPSEVMIATDTQANPTFVAADLLAQAEHGVDSQVILLCENEQFANQVKEAVAQQLVNLSRKTIIEQALKHSRILICEDIEEQCNIINNYAPEHLIINRADAVSCVPNIQSAGTIFVGQWAAETLGDYATGSNHVLPTNGYARNHNGLGTMDFLKTISVQHVSPQGLTHLSHTAQTLAFIEGLDAHANAVKLRMEALE</sequence>
<organism evidence="12 14">
    <name type="scientific">Legionella jamestowniensis</name>
    <dbReference type="NCBI Taxonomy" id="455"/>
    <lineage>
        <taxon>Bacteria</taxon>
        <taxon>Pseudomonadati</taxon>
        <taxon>Pseudomonadota</taxon>
        <taxon>Gammaproteobacteria</taxon>
        <taxon>Legionellales</taxon>
        <taxon>Legionellaceae</taxon>
        <taxon>Legionella</taxon>
    </lineage>
</organism>
<feature type="binding site" evidence="5 8">
    <location>
        <position position="210"/>
    </location>
    <ligand>
        <name>NAD(+)</name>
        <dbReference type="ChEBI" id="CHEBI:57540"/>
    </ligand>
</feature>
<dbReference type="PANTHER" id="PTHR21256:SF2">
    <property type="entry name" value="HISTIDINE BIOSYNTHESIS TRIFUNCTIONAL PROTEIN"/>
    <property type="match status" value="1"/>
</dbReference>
<evidence type="ECO:0000313" key="15">
    <source>
        <dbReference type="Proteomes" id="UP000093336"/>
    </source>
</evidence>
<feature type="active site" description="Proton acceptor" evidence="5 7">
    <location>
        <position position="326"/>
    </location>
</feature>
<feature type="binding site" evidence="5 9">
    <location>
        <position position="258"/>
    </location>
    <ligand>
        <name>substrate</name>
    </ligand>
</feature>
<gene>
    <name evidence="5 12" type="primary">hisD</name>
    <name evidence="13" type="ORF">A8135_02770</name>
    <name evidence="12" type="ORF">Ljam_1085</name>
</gene>
<dbReference type="PIRSF" id="PIRSF000099">
    <property type="entry name" value="Histidinol_dh"/>
    <property type="match status" value="1"/>
</dbReference>
<dbReference type="PATRIC" id="fig|455.5.peg.1150"/>
<reference evidence="12 14" key="1">
    <citation type="submission" date="2015-11" db="EMBL/GenBank/DDBJ databases">
        <title>Genomic analysis of 38 Legionella species identifies large and diverse effector repertoires.</title>
        <authorList>
            <person name="Burstein D."/>
            <person name="Amaro F."/>
            <person name="Zusman T."/>
            <person name="Lifshitz Z."/>
            <person name="Cohen O."/>
            <person name="Gilbert J.A."/>
            <person name="Pupko T."/>
            <person name="Shuman H.A."/>
            <person name="Segal G."/>
        </authorList>
    </citation>
    <scope>NUCLEOTIDE SEQUENCE [LARGE SCALE GENOMIC DNA]</scope>
    <source>
        <strain evidence="12 14">JA-26-G1-E2</strain>
    </source>
</reference>
<keyword evidence="15" id="KW-1185">Reference proteome</keyword>
<comment type="similarity">
    <text evidence="1 5 6 11">Belongs to the histidinol dehydrogenase family.</text>
</comment>
<feature type="binding site" evidence="5 9">
    <location>
        <position position="418"/>
    </location>
    <ligand>
        <name>substrate</name>
    </ligand>
</feature>
<dbReference type="Gene3D" id="3.40.50.1980">
    <property type="entry name" value="Nitrogenase molybdenum iron protein domain"/>
    <property type="match status" value="2"/>
</dbReference>
<dbReference type="GO" id="GO:0005829">
    <property type="term" value="C:cytosol"/>
    <property type="evidence" value="ECO:0007669"/>
    <property type="project" value="TreeGrafter"/>
</dbReference>
<accession>A0A0W0UGD6</accession>
<dbReference type="SUPFAM" id="SSF53720">
    <property type="entry name" value="ALDH-like"/>
    <property type="match status" value="1"/>
</dbReference>
<feature type="binding site" evidence="5 9">
    <location>
        <position position="413"/>
    </location>
    <ligand>
        <name>substrate</name>
    </ligand>
</feature>
<evidence type="ECO:0000256" key="11">
    <source>
        <dbReference type="RuleBase" id="RU004175"/>
    </source>
</evidence>
<comment type="function">
    <text evidence="5">Catalyzes the sequential NAD-dependent oxidations of L-histidinol to L-histidinaldehyde and then to L-histidine.</text>
</comment>
<keyword evidence="2 5" id="KW-0479">Metal-binding</keyword>
<evidence type="ECO:0000256" key="8">
    <source>
        <dbReference type="PIRSR" id="PIRSR000099-2"/>
    </source>
</evidence>
<dbReference type="PRINTS" id="PR00083">
    <property type="entry name" value="HOLDHDRGNASE"/>
</dbReference>
<feature type="binding site" evidence="5 8">
    <location>
        <position position="187"/>
    </location>
    <ligand>
        <name>NAD(+)</name>
        <dbReference type="ChEBI" id="CHEBI:57540"/>
    </ligand>
</feature>
<evidence type="ECO:0000256" key="1">
    <source>
        <dbReference type="ARBA" id="ARBA00010178"/>
    </source>
</evidence>
<evidence type="ECO:0000313" key="12">
    <source>
        <dbReference type="EMBL" id="KTD06890.1"/>
    </source>
</evidence>
<feature type="active site" description="Proton acceptor" evidence="5 7">
    <location>
        <position position="325"/>
    </location>
</feature>
<dbReference type="EMBL" id="LNYG01000013">
    <property type="protein sequence ID" value="KTD06890.1"/>
    <property type="molecule type" value="Genomic_DNA"/>
</dbReference>
<dbReference type="RefSeq" id="WP_058449116.1">
    <property type="nucleotide sequence ID" value="NZ_CAAAJF010000012.1"/>
</dbReference>
<dbReference type="PANTHER" id="PTHR21256">
    <property type="entry name" value="HISTIDINOL DEHYDROGENASE HDH"/>
    <property type="match status" value="1"/>
</dbReference>
<evidence type="ECO:0000256" key="10">
    <source>
        <dbReference type="PIRSR" id="PIRSR000099-4"/>
    </source>
</evidence>
<evidence type="ECO:0000313" key="13">
    <source>
        <dbReference type="EMBL" id="OCH97416.1"/>
    </source>
</evidence>
<dbReference type="InterPro" id="IPR001692">
    <property type="entry name" value="Histidinol_DH_CS"/>
</dbReference>
<dbReference type="HAMAP" id="MF_01024">
    <property type="entry name" value="HisD"/>
    <property type="match status" value="1"/>
</dbReference>
<evidence type="ECO:0000256" key="2">
    <source>
        <dbReference type="ARBA" id="ARBA00022723"/>
    </source>
</evidence>
<keyword evidence="4 5" id="KW-0560">Oxidoreductase</keyword>
<dbReference type="Proteomes" id="UP000054715">
    <property type="component" value="Unassembled WGS sequence"/>
</dbReference>
<comment type="pathway">
    <text evidence="5">Amino-acid biosynthesis; L-histidine biosynthesis; L-histidine from 5-phospho-alpha-D-ribose 1-diphosphate: step 9/9.</text>
</comment>
<comment type="cofactor">
    <cofactor evidence="5 10">
        <name>Zn(2+)</name>
        <dbReference type="ChEBI" id="CHEBI:29105"/>
    </cofactor>
    <text evidence="5 10">Binds 1 zinc ion per subunit.</text>
</comment>
<keyword evidence="5" id="KW-0028">Amino-acid biosynthesis</keyword>
<dbReference type="CDD" id="cd06572">
    <property type="entry name" value="Histidinol_dh"/>
    <property type="match status" value="1"/>
</dbReference>
<proteinExistence type="inferred from homology"/>
<comment type="caution">
    <text evidence="12">The sequence shown here is derived from an EMBL/GenBank/DDBJ whole genome shotgun (WGS) entry which is preliminary data.</text>
</comment>
<evidence type="ECO:0000256" key="3">
    <source>
        <dbReference type="ARBA" id="ARBA00022833"/>
    </source>
</evidence>
<evidence type="ECO:0000313" key="14">
    <source>
        <dbReference type="Proteomes" id="UP000054715"/>
    </source>
</evidence>
<dbReference type="GO" id="GO:0000105">
    <property type="term" value="P:L-histidine biosynthetic process"/>
    <property type="evidence" value="ECO:0007669"/>
    <property type="project" value="UniProtKB-UniRule"/>
</dbReference>
<dbReference type="Gene3D" id="1.20.5.1300">
    <property type="match status" value="1"/>
</dbReference>
<dbReference type="InterPro" id="IPR012131">
    <property type="entry name" value="Hstdl_DH"/>
</dbReference>
<dbReference type="OrthoDB" id="9805269at2"/>
<evidence type="ECO:0000256" key="5">
    <source>
        <dbReference type="HAMAP-Rule" id="MF_01024"/>
    </source>
</evidence>
<feature type="binding site" evidence="5 10">
    <location>
        <position position="261"/>
    </location>
    <ligand>
        <name>Zn(2+)</name>
        <dbReference type="ChEBI" id="CHEBI:29105"/>
    </ligand>
</feature>
<dbReference type="UniPathway" id="UPA00031">
    <property type="reaction ID" value="UER00014"/>
</dbReference>
<dbReference type="STRING" id="455.Ljam_1085"/>
<dbReference type="AlphaFoldDB" id="A0A0W0UGD6"/>
<feature type="binding site" evidence="5 9">
    <location>
        <position position="261"/>
    </location>
    <ligand>
        <name>substrate</name>
    </ligand>
</feature>
<dbReference type="GO" id="GO:0004399">
    <property type="term" value="F:histidinol dehydrogenase activity"/>
    <property type="evidence" value="ECO:0007669"/>
    <property type="project" value="UniProtKB-UniRule"/>
</dbReference>
<dbReference type="EMBL" id="LYOZ01000037">
    <property type="protein sequence ID" value="OCH97416.1"/>
    <property type="molecule type" value="Genomic_DNA"/>
</dbReference>
<evidence type="ECO:0000256" key="6">
    <source>
        <dbReference type="PIRNR" id="PIRNR000099"/>
    </source>
</evidence>
<evidence type="ECO:0000256" key="9">
    <source>
        <dbReference type="PIRSR" id="PIRSR000099-3"/>
    </source>
</evidence>
<feature type="binding site" evidence="5 10">
    <location>
        <position position="359"/>
    </location>
    <ligand>
        <name>Zn(2+)</name>
        <dbReference type="ChEBI" id="CHEBI:29105"/>
    </ligand>
</feature>
<reference evidence="13 15" key="2">
    <citation type="submission" date="2016-05" db="EMBL/GenBank/DDBJ databases">
        <authorList>
            <person name="Prochazka B."/>
            <person name="Indra A."/>
            <person name="Hasenberger P."/>
            <person name="Blaschitz M."/>
            <person name="Wagner L."/>
            <person name="Wewalka G."/>
            <person name="Sorschag S."/>
            <person name="Schmid D."/>
            <person name="Ruppitsch W."/>
        </authorList>
    </citation>
    <scope>NUCLEOTIDE SEQUENCE [LARGE SCALE GENOMIC DNA]</scope>
    <source>
        <strain evidence="13 15">974010_12</strain>
    </source>
</reference>
<dbReference type="FunFam" id="3.40.50.1980:FF:000001">
    <property type="entry name" value="Histidinol dehydrogenase"/>
    <property type="match status" value="1"/>
</dbReference>
<dbReference type="EC" id="1.1.1.23" evidence="5"/>
<comment type="catalytic activity">
    <reaction evidence="5">
        <text>L-histidinol + 2 NAD(+) + H2O = L-histidine + 2 NADH + 3 H(+)</text>
        <dbReference type="Rhea" id="RHEA:20641"/>
        <dbReference type="ChEBI" id="CHEBI:15377"/>
        <dbReference type="ChEBI" id="CHEBI:15378"/>
        <dbReference type="ChEBI" id="CHEBI:57540"/>
        <dbReference type="ChEBI" id="CHEBI:57595"/>
        <dbReference type="ChEBI" id="CHEBI:57699"/>
        <dbReference type="ChEBI" id="CHEBI:57945"/>
        <dbReference type="EC" id="1.1.1.23"/>
    </reaction>
</comment>
<keyword evidence="3 5" id="KW-0862">Zinc</keyword>